<dbReference type="PANTHER" id="PTHR48086">
    <property type="entry name" value="SODIUM/PROLINE SYMPORTER-RELATED"/>
    <property type="match status" value="1"/>
</dbReference>
<organism evidence="9 10">
    <name type="scientific">Leucobacter iarius</name>
    <dbReference type="NCBI Taxonomy" id="333963"/>
    <lineage>
        <taxon>Bacteria</taxon>
        <taxon>Bacillati</taxon>
        <taxon>Actinomycetota</taxon>
        <taxon>Actinomycetes</taxon>
        <taxon>Micrococcales</taxon>
        <taxon>Microbacteriaceae</taxon>
        <taxon>Leucobacter</taxon>
    </lineage>
</organism>
<dbReference type="Pfam" id="PF00474">
    <property type="entry name" value="SSF"/>
    <property type="match status" value="1"/>
</dbReference>
<keyword evidence="6 8" id="KW-0472">Membrane</keyword>
<proteinExistence type="inferred from homology"/>
<evidence type="ECO:0000313" key="10">
    <source>
        <dbReference type="Proteomes" id="UP001500851"/>
    </source>
</evidence>
<feature type="transmembrane region" description="Helical" evidence="8">
    <location>
        <begin position="358"/>
        <end position="376"/>
    </location>
</feature>
<dbReference type="InterPro" id="IPR001734">
    <property type="entry name" value="Na/solute_symporter"/>
</dbReference>
<feature type="transmembrane region" description="Helical" evidence="8">
    <location>
        <begin position="44"/>
        <end position="65"/>
    </location>
</feature>
<dbReference type="InterPro" id="IPR050277">
    <property type="entry name" value="Sodium:Solute_Symporter"/>
</dbReference>
<feature type="transmembrane region" description="Helical" evidence="8">
    <location>
        <begin position="116"/>
        <end position="135"/>
    </location>
</feature>
<evidence type="ECO:0000256" key="2">
    <source>
        <dbReference type="ARBA" id="ARBA00006434"/>
    </source>
</evidence>
<evidence type="ECO:0000256" key="5">
    <source>
        <dbReference type="ARBA" id="ARBA00022989"/>
    </source>
</evidence>
<feature type="transmembrane region" description="Helical" evidence="8">
    <location>
        <begin position="186"/>
        <end position="211"/>
    </location>
</feature>
<dbReference type="PROSITE" id="PS50283">
    <property type="entry name" value="NA_SOLUT_SYMP_3"/>
    <property type="match status" value="1"/>
</dbReference>
<keyword evidence="10" id="KW-1185">Reference proteome</keyword>
<dbReference type="Gene3D" id="1.20.1730.10">
    <property type="entry name" value="Sodium/glucose cotransporter"/>
    <property type="match status" value="1"/>
</dbReference>
<feature type="transmembrane region" description="Helical" evidence="8">
    <location>
        <begin position="439"/>
        <end position="457"/>
    </location>
</feature>
<sequence length="481" mass="50455">MTVAIIIIVGILIIGALGIGLRRRQTSASHWVVGKRDIPKWTTWFLQAGESLTTFSFLGLAGLAFGGGASAVYAIGYLTMAWPINYFVAPRIRELAQRRGYLTMADYFEDRFRARWLGKVVAIIGAITLIPYLQLQITGLGMIVELATGSSSARGLSMVIASILVAIFVAWSGIKGIARVAILKDILMALALIVVIAGVAISFNGISPVFAEIADRTPTLLTLQADGFGPVWFVTSMLVTVIGAGFATLPHLWPPMLAAKSGEVLRSNSKWLPIYQLLLFIPIMVGMAAVLRLPSDTPGNAVLLTMTGNIVPDWVLGLVAVGGASAAMVPAAGIVMGISTLVSSNVLQNVSPARKMTVNYVVIVVALGLSLAFGLVRSDIGALLLLTYGGTTQLAPGIVLALQRKVRVGAWPVGLGVLVGVVTVATITFAGIPTGGIDSGLIALVPNLVVLVVAEAIRRARGGTAVEQVEFEDDAAVPVAR</sequence>
<evidence type="ECO:0000256" key="7">
    <source>
        <dbReference type="RuleBase" id="RU362091"/>
    </source>
</evidence>
<evidence type="ECO:0000256" key="1">
    <source>
        <dbReference type="ARBA" id="ARBA00004141"/>
    </source>
</evidence>
<evidence type="ECO:0000256" key="8">
    <source>
        <dbReference type="SAM" id="Phobius"/>
    </source>
</evidence>
<feature type="transmembrane region" description="Helical" evidence="8">
    <location>
        <begin position="6"/>
        <end position="23"/>
    </location>
</feature>
<feature type="transmembrane region" description="Helical" evidence="8">
    <location>
        <begin position="231"/>
        <end position="253"/>
    </location>
</feature>
<comment type="subcellular location">
    <subcellularLocation>
        <location evidence="1">Membrane</location>
        <topology evidence="1">Multi-pass membrane protein</topology>
    </subcellularLocation>
</comment>
<comment type="caution">
    <text evidence="9">The sequence shown here is derived from an EMBL/GenBank/DDBJ whole genome shotgun (WGS) entry which is preliminary data.</text>
</comment>
<evidence type="ECO:0000313" key="9">
    <source>
        <dbReference type="EMBL" id="GAA1797636.1"/>
    </source>
</evidence>
<evidence type="ECO:0000256" key="3">
    <source>
        <dbReference type="ARBA" id="ARBA00022448"/>
    </source>
</evidence>
<feature type="transmembrane region" description="Helical" evidence="8">
    <location>
        <begin position="155"/>
        <end position="174"/>
    </location>
</feature>
<keyword evidence="5 8" id="KW-1133">Transmembrane helix</keyword>
<feature type="transmembrane region" description="Helical" evidence="8">
    <location>
        <begin position="274"/>
        <end position="294"/>
    </location>
</feature>
<keyword evidence="4 8" id="KW-0812">Transmembrane</keyword>
<gene>
    <name evidence="9" type="ORF">GCM10009768_28260</name>
</gene>
<accession>A0ABP4Y0Z9</accession>
<reference evidence="10" key="1">
    <citation type="journal article" date="2019" name="Int. J. Syst. Evol. Microbiol.">
        <title>The Global Catalogue of Microorganisms (GCM) 10K type strain sequencing project: providing services to taxonomists for standard genome sequencing and annotation.</title>
        <authorList>
            <consortium name="The Broad Institute Genomics Platform"/>
            <consortium name="The Broad Institute Genome Sequencing Center for Infectious Disease"/>
            <person name="Wu L."/>
            <person name="Ma J."/>
        </authorList>
    </citation>
    <scope>NUCLEOTIDE SEQUENCE [LARGE SCALE GENOMIC DNA]</scope>
    <source>
        <strain evidence="10">JCM 14736</strain>
    </source>
</reference>
<feature type="transmembrane region" description="Helical" evidence="8">
    <location>
        <begin position="409"/>
        <end position="433"/>
    </location>
</feature>
<protein>
    <submittedName>
        <fullName evidence="9">Sodium:solute symporter family protein</fullName>
    </submittedName>
</protein>
<comment type="similarity">
    <text evidence="2 7">Belongs to the sodium:solute symporter (SSF) (TC 2.A.21) family.</text>
</comment>
<feature type="transmembrane region" description="Helical" evidence="8">
    <location>
        <begin position="71"/>
        <end position="89"/>
    </location>
</feature>
<feature type="transmembrane region" description="Helical" evidence="8">
    <location>
        <begin position="382"/>
        <end position="402"/>
    </location>
</feature>
<dbReference type="Proteomes" id="UP001500851">
    <property type="component" value="Unassembled WGS sequence"/>
</dbReference>
<feature type="transmembrane region" description="Helical" evidence="8">
    <location>
        <begin position="314"/>
        <end position="338"/>
    </location>
</feature>
<evidence type="ECO:0000256" key="6">
    <source>
        <dbReference type="ARBA" id="ARBA00023136"/>
    </source>
</evidence>
<dbReference type="InterPro" id="IPR038377">
    <property type="entry name" value="Na/Glc_symporter_sf"/>
</dbReference>
<evidence type="ECO:0000256" key="4">
    <source>
        <dbReference type="ARBA" id="ARBA00022692"/>
    </source>
</evidence>
<dbReference type="PANTHER" id="PTHR48086:SF8">
    <property type="entry name" value="MONOCARBOXYLIC ACID PERMEASE"/>
    <property type="match status" value="1"/>
</dbReference>
<dbReference type="RefSeq" id="WP_046456803.1">
    <property type="nucleotide sequence ID" value="NZ_BAAAOB010000004.1"/>
</dbReference>
<keyword evidence="3" id="KW-0813">Transport</keyword>
<name>A0ABP4Y0Z9_9MICO</name>
<dbReference type="EMBL" id="BAAAOB010000004">
    <property type="protein sequence ID" value="GAA1797636.1"/>
    <property type="molecule type" value="Genomic_DNA"/>
</dbReference>